<evidence type="ECO:0000259" key="2">
    <source>
        <dbReference type="Pfam" id="PF07859"/>
    </source>
</evidence>
<dbReference type="OrthoDB" id="433474at2759"/>
<organism evidence="3 4">
    <name type="scientific">Plectosphaerella plurivora</name>
    <dbReference type="NCBI Taxonomy" id="936078"/>
    <lineage>
        <taxon>Eukaryota</taxon>
        <taxon>Fungi</taxon>
        <taxon>Dikarya</taxon>
        <taxon>Ascomycota</taxon>
        <taxon>Pezizomycotina</taxon>
        <taxon>Sordariomycetes</taxon>
        <taxon>Hypocreomycetidae</taxon>
        <taxon>Glomerellales</taxon>
        <taxon>Plectosphaerellaceae</taxon>
        <taxon>Plectosphaerella</taxon>
    </lineage>
</organism>
<accession>A0A9P8VB95</accession>
<dbReference type="InterPro" id="IPR050300">
    <property type="entry name" value="GDXG_lipolytic_enzyme"/>
</dbReference>
<proteinExistence type="predicted"/>
<dbReference type="InterPro" id="IPR013094">
    <property type="entry name" value="AB_hydrolase_3"/>
</dbReference>
<name>A0A9P8VB95_9PEZI</name>
<reference evidence="3" key="1">
    <citation type="journal article" date="2021" name="Nat. Commun.">
        <title>Genetic determinants of endophytism in the Arabidopsis root mycobiome.</title>
        <authorList>
            <person name="Mesny F."/>
            <person name="Miyauchi S."/>
            <person name="Thiergart T."/>
            <person name="Pickel B."/>
            <person name="Atanasova L."/>
            <person name="Karlsson M."/>
            <person name="Huettel B."/>
            <person name="Barry K.W."/>
            <person name="Haridas S."/>
            <person name="Chen C."/>
            <person name="Bauer D."/>
            <person name="Andreopoulos W."/>
            <person name="Pangilinan J."/>
            <person name="LaButti K."/>
            <person name="Riley R."/>
            <person name="Lipzen A."/>
            <person name="Clum A."/>
            <person name="Drula E."/>
            <person name="Henrissat B."/>
            <person name="Kohler A."/>
            <person name="Grigoriev I.V."/>
            <person name="Martin F.M."/>
            <person name="Hacquard S."/>
        </authorList>
    </citation>
    <scope>NUCLEOTIDE SEQUENCE</scope>
    <source>
        <strain evidence="3">MPI-SDFR-AT-0117</strain>
    </source>
</reference>
<evidence type="ECO:0000313" key="4">
    <source>
        <dbReference type="Proteomes" id="UP000770015"/>
    </source>
</evidence>
<dbReference type="Pfam" id="PF07859">
    <property type="entry name" value="Abhydrolase_3"/>
    <property type="match status" value="1"/>
</dbReference>
<dbReference type="EMBL" id="JAGSXJ010000011">
    <property type="protein sequence ID" value="KAH6687380.1"/>
    <property type="molecule type" value="Genomic_DNA"/>
</dbReference>
<dbReference type="PANTHER" id="PTHR48081">
    <property type="entry name" value="AB HYDROLASE SUPERFAMILY PROTEIN C4A8.06C"/>
    <property type="match status" value="1"/>
</dbReference>
<protein>
    <submittedName>
        <fullName evidence="3">Alpha/Beta hydrolase protein</fullName>
    </submittedName>
</protein>
<dbReference type="GO" id="GO:0016787">
    <property type="term" value="F:hydrolase activity"/>
    <property type="evidence" value="ECO:0007669"/>
    <property type="project" value="UniProtKB-KW"/>
</dbReference>
<comment type="caution">
    <text evidence="3">The sequence shown here is derived from an EMBL/GenBank/DDBJ whole genome shotgun (WGS) entry which is preliminary data.</text>
</comment>
<feature type="domain" description="Alpha/beta hydrolase fold-3" evidence="2">
    <location>
        <begin position="19"/>
        <end position="226"/>
    </location>
</feature>
<dbReference type="Gene3D" id="3.40.50.1820">
    <property type="entry name" value="alpha/beta hydrolase"/>
    <property type="match status" value="1"/>
</dbReference>
<sequence>MVSVYQSESRSTADRPCFFFVHGGGQISGNRHAVLDTVMGYMDGIDVVTVTVEYRLAPEHPAPAGLNDCFTALTWVANNAAELRIDPSKIIVCGISGGAPLAASAVIKARDAGFPNNILAQMLITPMLDDRATSVSARQFHVSQGWSGSMNNAAWNLALEGRQGEPDVPEMYAPARVADLSGLPAAYIDAGACEVFRDEAVAYASKLWECGVNAELHFWPGAYHMFDQIRANTRVARDSVEVKKRWLKRVLGVAV</sequence>
<gene>
    <name evidence="3" type="ORF">F5X68DRAFT_207318</name>
</gene>
<dbReference type="PANTHER" id="PTHR48081:SF8">
    <property type="entry name" value="ALPHA_BETA HYDROLASE FOLD-3 DOMAIN-CONTAINING PROTEIN-RELATED"/>
    <property type="match status" value="1"/>
</dbReference>
<keyword evidence="4" id="KW-1185">Reference proteome</keyword>
<evidence type="ECO:0000313" key="3">
    <source>
        <dbReference type="EMBL" id="KAH6687380.1"/>
    </source>
</evidence>
<dbReference type="Proteomes" id="UP000770015">
    <property type="component" value="Unassembled WGS sequence"/>
</dbReference>
<keyword evidence="1 3" id="KW-0378">Hydrolase</keyword>
<evidence type="ECO:0000256" key="1">
    <source>
        <dbReference type="ARBA" id="ARBA00022801"/>
    </source>
</evidence>
<dbReference type="SUPFAM" id="SSF53474">
    <property type="entry name" value="alpha/beta-Hydrolases"/>
    <property type="match status" value="1"/>
</dbReference>
<dbReference type="InterPro" id="IPR029058">
    <property type="entry name" value="AB_hydrolase_fold"/>
</dbReference>
<dbReference type="AlphaFoldDB" id="A0A9P8VB95"/>